<dbReference type="AlphaFoldDB" id="A0A6J6MD18"/>
<dbReference type="EMBL" id="CAEZXB010000005">
    <property type="protein sequence ID" value="CAB4670635.1"/>
    <property type="molecule type" value="Genomic_DNA"/>
</dbReference>
<proteinExistence type="predicted"/>
<protein>
    <submittedName>
        <fullName evidence="1">Unannotated protein</fullName>
    </submittedName>
</protein>
<dbReference type="Pfam" id="PF06089">
    <property type="entry name" value="Asparaginase_II"/>
    <property type="match status" value="1"/>
</dbReference>
<dbReference type="EMBL" id="CAEZXN010000018">
    <property type="protein sequence ID" value="CAB4696512.1"/>
    <property type="molecule type" value="Genomic_DNA"/>
</dbReference>
<dbReference type="PANTHER" id="PTHR42110">
    <property type="entry name" value="L-ASPARAGINASE, PUTATIVE (AFU_ORTHOLOGUE AFUA_3G11890)-RELATED"/>
    <property type="match status" value="1"/>
</dbReference>
<gene>
    <name evidence="1" type="ORF">UFOPK2342_00416</name>
    <name evidence="2" type="ORF">UFOPK2423_00902</name>
</gene>
<accession>A0A6J6MD18</accession>
<reference evidence="1" key="1">
    <citation type="submission" date="2020-05" db="EMBL/GenBank/DDBJ databases">
        <authorList>
            <person name="Chiriac C."/>
            <person name="Salcher M."/>
            <person name="Ghai R."/>
            <person name="Kavagutti S V."/>
        </authorList>
    </citation>
    <scope>NUCLEOTIDE SEQUENCE</scope>
</reference>
<sequence length="307" mass="32346">MIELAHYIRNGFVESIHYGSMAIFDGTTFTALGDIDSEIFPRSATKPLQASAMVRLGLDLPERLLALTCASHSGGEMHRLAAKEILNSVGLDIDALQCPTDRPYGDAERRAFGSQAPARDVHNCSGKHASMIATSVINGWDIQSYRDPLHPLQVEIKKEYLDASGAASSHVAVDGCGAPIFSMSLKGLAKASSSVSTGNTPSRARVFAAMRTFPEMVGGEKRFTTEAMRLIPGLMVKEGAEGVEIAALADGRSVAFKVIDGSMRAIPAVLVAALSRMGVDVASLHELAKTPVLGGGLPVGEIVAAIS</sequence>
<evidence type="ECO:0000313" key="1">
    <source>
        <dbReference type="EMBL" id="CAB4670635.1"/>
    </source>
</evidence>
<name>A0A6J6MD18_9ZZZZ</name>
<dbReference type="PANTHER" id="PTHR42110:SF1">
    <property type="entry name" value="L-ASPARAGINASE, PUTATIVE (AFU_ORTHOLOGUE AFUA_3G11890)-RELATED"/>
    <property type="match status" value="1"/>
</dbReference>
<organism evidence="1">
    <name type="scientific">freshwater metagenome</name>
    <dbReference type="NCBI Taxonomy" id="449393"/>
    <lineage>
        <taxon>unclassified sequences</taxon>
        <taxon>metagenomes</taxon>
        <taxon>ecological metagenomes</taxon>
    </lineage>
</organism>
<evidence type="ECO:0000313" key="2">
    <source>
        <dbReference type="EMBL" id="CAB4696512.1"/>
    </source>
</evidence>
<dbReference type="InterPro" id="IPR010349">
    <property type="entry name" value="Asparaginase_II"/>
</dbReference>